<keyword evidence="3" id="KW-1185">Reference proteome</keyword>
<accession>A0A850TBC2</accession>
<reference evidence="2 3" key="1">
    <citation type="submission" date="2020-06" db="EMBL/GenBank/DDBJ databases">
        <title>High-quality draft genome of sulfate reducer Desulfobacter latus type strain AcrS2 isolated from marine sediment.</title>
        <authorList>
            <person name="Hoppe M."/>
            <person name="Larsen C.K."/>
            <person name="Marshall I.P.G."/>
            <person name="Schramm A."/>
            <person name="Marietou A.G."/>
        </authorList>
    </citation>
    <scope>NUCLEOTIDE SEQUENCE [LARGE SCALE GENOMIC DNA]</scope>
    <source>
        <strain evidence="2 3">AcRS2</strain>
    </source>
</reference>
<name>A0A850TBC2_9BACT</name>
<evidence type="ECO:0000313" key="2">
    <source>
        <dbReference type="EMBL" id="NWH06725.1"/>
    </source>
</evidence>
<dbReference type="InterPro" id="IPR011008">
    <property type="entry name" value="Dimeric_a/b-barrel"/>
</dbReference>
<dbReference type="SUPFAM" id="SSF54909">
    <property type="entry name" value="Dimeric alpha+beta barrel"/>
    <property type="match status" value="1"/>
</dbReference>
<dbReference type="InterPro" id="IPR010753">
    <property type="entry name" value="DUF1330"/>
</dbReference>
<dbReference type="EMBL" id="JACADJ010000102">
    <property type="protein sequence ID" value="NWH06725.1"/>
    <property type="molecule type" value="Genomic_DNA"/>
</dbReference>
<evidence type="ECO:0000313" key="3">
    <source>
        <dbReference type="Proteomes" id="UP000553343"/>
    </source>
</evidence>
<feature type="domain" description="DUF1330" evidence="1">
    <location>
        <begin position="6"/>
        <end position="95"/>
    </location>
</feature>
<dbReference type="PANTHER" id="PTHR41521">
    <property type="match status" value="1"/>
</dbReference>
<organism evidence="2 3">
    <name type="scientific">Desulfobacter latus</name>
    <dbReference type="NCBI Taxonomy" id="2292"/>
    <lineage>
        <taxon>Bacteria</taxon>
        <taxon>Pseudomonadati</taxon>
        <taxon>Thermodesulfobacteriota</taxon>
        <taxon>Desulfobacteria</taxon>
        <taxon>Desulfobacterales</taxon>
        <taxon>Desulfobacteraceae</taxon>
        <taxon>Desulfobacter</taxon>
    </lineage>
</organism>
<dbReference type="Gene3D" id="3.30.70.100">
    <property type="match status" value="1"/>
</dbReference>
<dbReference type="RefSeq" id="WP_178368177.1">
    <property type="nucleotide sequence ID" value="NZ_JACADJ010000102.1"/>
</dbReference>
<dbReference type="Pfam" id="PF07045">
    <property type="entry name" value="DUF1330"/>
    <property type="match status" value="1"/>
</dbReference>
<dbReference type="Proteomes" id="UP000553343">
    <property type="component" value="Unassembled WGS sequence"/>
</dbReference>
<dbReference type="AlphaFoldDB" id="A0A850TBC2"/>
<evidence type="ECO:0000259" key="1">
    <source>
        <dbReference type="Pfam" id="PF07045"/>
    </source>
</evidence>
<protein>
    <submittedName>
        <fullName evidence="2">DUF1330 domain-containing protein</fullName>
    </submittedName>
</protein>
<comment type="caution">
    <text evidence="2">The sequence shown here is derived from an EMBL/GenBank/DDBJ whole genome shotgun (WGS) entry which is preliminary data.</text>
</comment>
<sequence length="96" mass="11262">MKKVVFVVIIEEISNQEMYDNYIRQVVEIIQSHNGEYIARSNKIMPLSGSRPERSVVIGFDSMEEARKCFFSEEYEKIKHLRDNSTKSRAFLIENA</sequence>
<dbReference type="PANTHER" id="PTHR41521:SF4">
    <property type="entry name" value="BLR0684 PROTEIN"/>
    <property type="match status" value="1"/>
</dbReference>
<gene>
    <name evidence="2" type="ORF">HXW94_17360</name>
</gene>
<proteinExistence type="predicted"/>